<keyword evidence="3" id="KW-1185">Reference proteome</keyword>
<name>A0ABN7SNE4_OIKDI</name>
<sequence>MQRKRFPGRDNDRERGRMNNPKYDSYDVTDFYQLENIKNELQGPTGDRRPAHWGNKYWDKAIRQSSKKVDKGRERKKNRHAHAIFLASDSG</sequence>
<dbReference type="Proteomes" id="UP001158576">
    <property type="component" value="Chromosome 1"/>
</dbReference>
<feature type="region of interest" description="Disordered" evidence="1">
    <location>
        <begin position="65"/>
        <end position="91"/>
    </location>
</feature>
<evidence type="ECO:0000313" key="3">
    <source>
        <dbReference type="Proteomes" id="UP001158576"/>
    </source>
</evidence>
<accession>A0ABN7SNE4</accession>
<proteinExistence type="predicted"/>
<protein>
    <submittedName>
        <fullName evidence="2">Oidioi.mRNA.OKI2018_I69.chr1.g1591.t1.cds</fullName>
    </submittedName>
</protein>
<evidence type="ECO:0000313" key="2">
    <source>
        <dbReference type="EMBL" id="CAG5104839.1"/>
    </source>
</evidence>
<dbReference type="EMBL" id="OU015566">
    <property type="protein sequence ID" value="CAG5104839.1"/>
    <property type="molecule type" value="Genomic_DNA"/>
</dbReference>
<gene>
    <name evidence="2" type="ORF">OKIOD_LOCUS10356</name>
</gene>
<feature type="region of interest" description="Disordered" evidence="1">
    <location>
        <begin position="1"/>
        <end position="25"/>
    </location>
</feature>
<feature type="compositionally biased region" description="Basic and acidic residues" evidence="1">
    <location>
        <begin position="7"/>
        <end position="17"/>
    </location>
</feature>
<evidence type="ECO:0000256" key="1">
    <source>
        <dbReference type="SAM" id="MobiDB-lite"/>
    </source>
</evidence>
<organism evidence="2 3">
    <name type="scientific">Oikopleura dioica</name>
    <name type="common">Tunicate</name>
    <dbReference type="NCBI Taxonomy" id="34765"/>
    <lineage>
        <taxon>Eukaryota</taxon>
        <taxon>Metazoa</taxon>
        <taxon>Chordata</taxon>
        <taxon>Tunicata</taxon>
        <taxon>Appendicularia</taxon>
        <taxon>Copelata</taxon>
        <taxon>Oikopleuridae</taxon>
        <taxon>Oikopleura</taxon>
    </lineage>
</organism>
<reference evidence="2 3" key="1">
    <citation type="submission" date="2021-04" db="EMBL/GenBank/DDBJ databases">
        <authorList>
            <person name="Bliznina A."/>
        </authorList>
    </citation>
    <scope>NUCLEOTIDE SEQUENCE [LARGE SCALE GENOMIC DNA]</scope>
</reference>